<dbReference type="GO" id="GO:0016301">
    <property type="term" value="F:kinase activity"/>
    <property type="evidence" value="ECO:0007669"/>
    <property type="project" value="UniProtKB-KW"/>
</dbReference>
<dbReference type="InterPro" id="IPR018485">
    <property type="entry name" value="FGGY_C"/>
</dbReference>
<dbReference type="Proteomes" id="UP000323426">
    <property type="component" value="Unassembled WGS sequence"/>
</dbReference>
<dbReference type="InterPro" id="IPR050406">
    <property type="entry name" value="FGGY_Carb_Kinase"/>
</dbReference>
<dbReference type="SUPFAM" id="SSF53067">
    <property type="entry name" value="Actin-like ATPase domain"/>
    <property type="match status" value="2"/>
</dbReference>
<dbReference type="InterPro" id="IPR018483">
    <property type="entry name" value="Carb_kinase_FGGY_CS"/>
</dbReference>
<sequence>MPVIIGLDIGTSSTKAIAFDEQGKVVSSAYQPYSILNPQPNYSEQDPDEVFRAVLLALQKSTSQLNGATLAGISFSSAMHSLIAVDAQGNPLTNCIIWADNRSQVQADDLRVTPTGLDIYHYTGTPIHPMSPLCKLMWFRQYQPNLLQQAYKFISIKEYVWYKLFGRFQVDYSIASATGLFNIYTHTWYEPALEAAGITAAQLSEPVSPLYQISPQYINFLQLDSLAQVPFIIGASDGCLANLGAGATVPGRAALTIGTSGAIRVTAPQPAADPQQRLFSYILTENQYVVGGAVNNGGIILRWFRDNFAEAEKAEAQRLGVDPYEILSQEAAAVPAGSEGLLFVPYLLGERAPIWDAQARGLFFGVSITHTKAHFLRAVFEGIVFGIYQVGQALTETTGPIDVIYASGGFARSPFWVQLVADIFNKKVILAGTVESSAWGAAMLALQALNLAPDTLSLPDQTAHEQEYLPNPKRHAVYMQNFSIFEKLYPLLKDQLAAIGNLPKE</sequence>
<evidence type="ECO:0000259" key="6">
    <source>
        <dbReference type="Pfam" id="PF02782"/>
    </source>
</evidence>
<dbReference type="PANTHER" id="PTHR43095">
    <property type="entry name" value="SUGAR KINASE"/>
    <property type="match status" value="1"/>
</dbReference>
<dbReference type="PROSITE" id="PS00445">
    <property type="entry name" value="FGGY_KINASES_2"/>
    <property type="match status" value="1"/>
</dbReference>
<dbReference type="GO" id="GO:0016773">
    <property type="term" value="F:phosphotransferase activity, alcohol group as acceptor"/>
    <property type="evidence" value="ECO:0007669"/>
    <property type="project" value="InterPro"/>
</dbReference>
<dbReference type="InterPro" id="IPR043129">
    <property type="entry name" value="ATPase_NBD"/>
</dbReference>
<dbReference type="InterPro" id="IPR018484">
    <property type="entry name" value="FGGY_N"/>
</dbReference>
<feature type="domain" description="Carbohydrate kinase FGGY N-terminal" evidence="5">
    <location>
        <begin position="3"/>
        <end position="244"/>
    </location>
</feature>
<evidence type="ECO:0000256" key="2">
    <source>
        <dbReference type="ARBA" id="ARBA00022679"/>
    </source>
</evidence>
<dbReference type="Pfam" id="PF02782">
    <property type="entry name" value="FGGY_C"/>
    <property type="match status" value="1"/>
</dbReference>
<dbReference type="CDD" id="cd07770">
    <property type="entry name" value="ASKHA_NBD_FGGY_GntK"/>
    <property type="match status" value="1"/>
</dbReference>
<dbReference type="AlphaFoldDB" id="A0A5M6D963"/>
<feature type="domain" description="Carbohydrate kinase FGGY C-terminal" evidence="6">
    <location>
        <begin position="253"/>
        <end position="448"/>
    </location>
</feature>
<dbReference type="PANTHER" id="PTHR43095:SF2">
    <property type="entry name" value="GLUCONOKINASE"/>
    <property type="match status" value="1"/>
</dbReference>
<keyword evidence="3 4" id="KW-0418">Kinase</keyword>
<comment type="caution">
    <text evidence="7">The sequence shown here is derived from an EMBL/GenBank/DDBJ whole genome shotgun (WGS) entry which is preliminary data.</text>
</comment>
<evidence type="ECO:0000313" key="8">
    <source>
        <dbReference type="Proteomes" id="UP000323426"/>
    </source>
</evidence>
<dbReference type="Gene3D" id="3.30.420.40">
    <property type="match status" value="2"/>
</dbReference>
<dbReference type="EMBL" id="VWSF01000012">
    <property type="protein sequence ID" value="KAA5544077.1"/>
    <property type="molecule type" value="Genomic_DNA"/>
</dbReference>
<evidence type="ECO:0000259" key="5">
    <source>
        <dbReference type="Pfam" id="PF00370"/>
    </source>
</evidence>
<keyword evidence="2 4" id="KW-0808">Transferase</keyword>
<evidence type="ECO:0000256" key="3">
    <source>
        <dbReference type="ARBA" id="ARBA00022777"/>
    </source>
</evidence>
<dbReference type="InterPro" id="IPR000577">
    <property type="entry name" value="Carb_kinase_FGGY"/>
</dbReference>
<dbReference type="PIRSF" id="PIRSF000538">
    <property type="entry name" value="GlpK"/>
    <property type="match status" value="1"/>
</dbReference>
<proteinExistence type="inferred from homology"/>
<gene>
    <name evidence="7" type="ORF">F0145_16010</name>
</gene>
<dbReference type="GO" id="GO:0005975">
    <property type="term" value="P:carbohydrate metabolic process"/>
    <property type="evidence" value="ECO:0007669"/>
    <property type="project" value="InterPro"/>
</dbReference>
<dbReference type="RefSeq" id="WP_150089712.1">
    <property type="nucleotide sequence ID" value="NZ_VWSF01000012.1"/>
</dbReference>
<organism evidence="7 8">
    <name type="scientific">Adhaeribacter rhizoryzae</name>
    <dbReference type="NCBI Taxonomy" id="2607907"/>
    <lineage>
        <taxon>Bacteria</taxon>
        <taxon>Pseudomonadati</taxon>
        <taxon>Bacteroidota</taxon>
        <taxon>Cytophagia</taxon>
        <taxon>Cytophagales</taxon>
        <taxon>Hymenobacteraceae</taxon>
        <taxon>Adhaeribacter</taxon>
    </lineage>
</organism>
<evidence type="ECO:0000313" key="7">
    <source>
        <dbReference type="EMBL" id="KAA5544077.1"/>
    </source>
</evidence>
<dbReference type="Pfam" id="PF00370">
    <property type="entry name" value="FGGY_N"/>
    <property type="match status" value="1"/>
</dbReference>
<keyword evidence="8" id="KW-1185">Reference proteome</keyword>
<evidence type="ECO:0000256" key="4">
    <source>
        <dbReference type="RuleBase" id="RU003733"/>
    </source>
</evidence>
<evidence type="ECO:0000256" key="1">
    <source>
        <dbReference type="ARBA" id="ARBA00009156"/>
    </source>
</evidence>
<name>A0A5M6D963_9BACT</name>
<reference evidence="7 8" key="1">
    <citation type="submission" date="2019-09" db="EMBL/GenBank/DDBJ databases">
        <title>Genome sequence and assembly of Adhaeribacter sp.</title>
        <authorList>
            <person name="Chhetri G."/>
        </authorList>
    </citation>
    <scope>NUCLEOTIDE SEQUENCE [LARGE SCALE GENOMIC DNA]</scope>
    <source>
        <strain evidence="7 8">DK36</strain>
    </source>
</reference>
<comment type="similarity">
    <text evidence="1 4">Belongs to the FGGY kinase family.</text>
</comment>
<protein>
    <submittedName>
        <fullName evidence="7">Gluconokinase</fullName>
    </submittedName>
</protein>
<accession>A0A5M6D963</accession>